<accession>A0ABS8N2J3</accession>
<evidence type="ECO:0000313" key="2">
    <source>
        <dbReference type="EMBL" id="MCC9294022.1"/>
    </source>
</evidence>
<name>A0ABS8N2J3_9CLOT</name>
<keyword evidence="3" id="KW-1185">Reference proteome</keyword>
<evidence type="ECO:0000313" key="3">
    <source>
        <dbReference type="Proteomes" id="UP001165422"/>
    </source>
</evidence>
<dbReference type="Pfam" id="PF02325">
    <property type="entry name" value="CCB3_YggT"/>
    <property type="match status" value="1"/>
</dbReference>
<reference evidence="2" key="1">
    <citation type="submission" date="2021-11" db="EMBL/GenBank/DDBJ databases">
        <authorList>
            <person name="Qingchun L."/>
            <person name="Dong Z."/>
            <person name="Zongwei Q."/>
            <person name="Jia Z."/>
            <person name="Duotao L."/>
        </authorList>
    </citation>
    <scope>NUCLEOTIDE SEQUENCE</scope>
    <source>
        <strain evidence="2">WLY-B-L2</strain>
    </source>
</reference>
<dbReference type="Proteomes" id="UP001165422">
    <property type="component" value="Unassembled WGS sequence"/>
</dbReference>
<evidence type="ECO:0000256" key="1">
    <source>
        <dbReference type="SAM" id="Phobius"/>
    </source>
</evidence>
<keyword evidence="1" id="KW-0812">Transmembrane</keyword>
<keyword evidence="1" id="KW-1133">Transmembrane helix</keyword>
<keyword evidence="1" id="KW-0472">Membrane</keyword>
<comment type="caution">
    <text evidence="2">The sequence shown here is derived from an EMBL/GenBank/DDBJ whole genome shotgun (WGS) entry which is preliminary data.</text>
</comment>
<dbReference type="EMBL" id="JAJJPB010000002">
    <property type="protein sequence ID" value="MCC9294022.1"/>
    <property type="molecule type" value="Genomic_DNA"/>
</dbReference>
<dbReference type="InterPro" id="IPR003425">
    <property type="entry name" value="CCB3/YggT"/>
</dbReference>
<dbReference type="RefSeq" id="WP_150356018.1">
    <property type="nucleotide sequence ID" value="NZ_JAJJPB010000002.1"/>
</dbReference>
<feature type="transmembrane region" description="Helical" evidence="1">
    <location>
        <begin position="68"/>
        <end position="87"/>
    </location>
</feature>
<gene>
    <name evidence="2" type="ORF">LN736_03950</name>
</gene>
<proteinExistence type="predicted"/>
<sequence length="88" mass="9882">MISTTLTVALSLLFRFLEAAIILDVILSWVMPGRGNAFTDLLHVFTEPFMRPGRMIQQKIMPGLALDFSPIIAFFIIDIIRGVVFSII</sequence>
<organism evidence="2 3">
    <name type="scientific">Clostridium aromativorans</name>
    <dbReference type="NCBI Taxonomy" id="2836848"/>
    <lineage>
        <taxon>Bacteria</taxon>
        <taxon>Bacillati</taxon>
        <taxon>Bacillota</taxon>
        <taxon>Clostridia</taxon>
        <taxon>Eubacteriales</taxon>
        <taxon>Clostridiaceae</taxon>
        <taxon>Clostridium</taxon>
    </lineage>
</organism>
<protein>
    <submittedName>
        <fullName evidence="2">YggT family protein</fullName>
    </submittedName>
</protein>